<feature type="non-terminal residue" evidence="1">
    <location>
        <position position="12"/>
    </location>
</feature>
<organism evidence="1 2">
    <name type="scientific">Trifolium medium</name>
    <dbReference type="NCBI Taxonomy" id="97028"/>
    <lineage>
        <taxon>Eukaryota</taxon>
        <taxon>Viridiplantae</taxon>
        <taxon>Streptophyta</taxon>
        <taxon>Embryophyta</taxon>
        <taxon>Tracheophyta</taxon>
        <taxon>Spermatophyta</taxon>
        <taxon>Magnoliopsida</taxon>
        <taxon>eudicotyledons</taxon>
        <taxon>Gunneridae</taxon>
        <taxon>Pentapetalae</taxon>
        <taxon>rosids</taxon>
        <taxon>fabids</taxon>
        <taxon>Fabales</taxon>
        <taxon>Fabaceae</taxon>
        <taxon>Papilionoideae</taxon>
        <taxon>50 kb inversion clade</taxon>
        <taxon>NPAAA clade</taxon>
        <taxon>Hologalegina</taxon>
        <taxon>IRL clade</taxon>
        <taxon>Trifolieae</taxon>
        <taxon>Trifolium</taxon>
    </lineage>
</organism>
<comment type="caution">
    <text evidence="1">The sequence shown here is derived from an EMBL/GenBank/DDBJ whole genome shotgun (WGS) entry which is preliminary data.</text>
</comment>
<protein>
    <submittedName>
        <fullName evidence="1">Uncharacterized protein</fullName>
    </submittedName>
</protein>
<dbReference type="EMBL" id="LXQA011267407">
    <property type="protein sequence ID" value="MCI91266.1"/>
    <property type="molecule type" value="Genomic_DNA"/>
</dbReference>
<evidence type="ECO:0000313" key="2">
    <source>
        <dbReference type="Proteomes" id="UP000265520"/>
    </source>
</evidence>
<dbReference type="Proteomes" id="UP000265520">
    <property type="component" value="Unassembled WGS sequence"/>
</dbReference>
<proteinExistence type="predicted"/>
<name>A0A392VSK9_9FABA</name>
<keyword evidence="2" id="KW-1185">Reference proteome</keyword>
<accession>A0A392VSK9</accession>
<reference evidence="1 2" key="1">
    <citation type="journal article" date="2018" name="Front. Plant Sci.">
        <title>Red Clover (Trifolium pratense) and Zigzag Clover (T. medium) - A Picture of Genomic Similarities and Differences.</title>
        <authorList>
            <person name="Dluhosova J."/>
            <person name="Istvanek J."/>
            <person name="Nedelnik J."/>
            <person name="Repkova J."/>
        </authorList>
    </citation>
    <scope>NUCLEOTIDE SEQUENCE [LARGE SCALE GENOMIC DNA]</scope>
    <source>
        <strain evidence="2">cv. 10/8</strain>
        <tissue evidence="1">Leaf</tissue>
    </source>
</reference>
<sequence>MATLSQLSLASE</sequence>
<evidence type="ECO:0000313" key="1">
    <source>
        <dbReference type="EMBL" id="MCI91266.1"/>
    </source>
</evidence>